<feature type="domain" description="Beta-ketoacyl-[acyl-carrier-protein] synthase III C-terminal" evidence="15">
    <location>
        <begin position="239"/>
        <end position="328"/>
    </location>
</feature>
<dbReference type="InterPro" id="IPR013747">
    <property type="entry name" value="ACP_syn_III_C"/>
</dbReference>
<evidence type="ECO:0000259" key="15">
    <source>
        <dbReference type="Pfam" id="PF08541"/>
    </source>
</evidence>
<evidence type="ECO:0000313" key="17">
    <source>
        <dbReference type="EMBL" id="AEW05900.1"/>
    </source>
</evidence>
<dbReference type="Pfam" id="PF08541">
    <property type="entry name" value="ACP_syn_III_C"/>
    <property type="match status" value="1"/>
</dbReference>
<keyword evidence="7 14" id="KW-0275">Fatty acid biosynthesis</keyword>
<keyword evidence="3 14" id="KW-0444">Lipid biosynthesis</keyword>
<evidence type="ECO:0000256" key="5">
    <source>
        <dbReference type="ARBA" id="ARBA00022832"/>
    </source>
</evidence>
<evidence type="ECO:0000256" key="3">
    <source>
        <dbReference type="ARBA" id="ARBA00022516"/>
    </source>
</evidence>
<dbReference type="GO" id="GO:0005737">
    <property type="term" value="C:cytoplasm"/>
    <property type="evidence" value="ECO:0007669"/>
    <property type="project" value="UniProtKB-SubCell"/>
</dbReference>
<evidence type="ECO:0000256" key="1">
    <source>
        <dbReference type="ARBA" id="ARBA00005194"/>
    </source>
</evidence>
<dbReference type="AlphaFoldDB" id="G8TVI1"/>
<dbReference type="GO" id="GO:0033818">
    <property type="term" value="F:beta-ketoacyl-acyl-carrier-protein synthase III activity"/>
    <property type="evidence" value="ECO:0007669"/>
    <property type="project" value="UniProtKB-UniRule"/>
</dbReference>
<keyword evidence="5 14" id="KW-0276">Fatty acid metabolism</keyword>
<dbReference type="InterPro" id="IPR004655">
    <property type="entry name" value="FabH"/>
</dbReference>
<dbReference type="EC" id="2.3.1.180" evidence="14"/>
<evidence type="ECO:0000256" key="9">
    <source>
        <dbReference type="ARBA" id="ARBA00023315"/>
    </source>
</evidence>
<evidence type="ECO:0000259" key="16">
    <source>
        <dbReference type="Pfam" id="PF08545"/>
    </source>
</evidence>
<comment type="catalytic activity">
    <reaction evidence="11">
        <text>(2S)-2-methylbutanoyl-CoA + malonyl-[ACP] + H(+) = (4S)-4-methyl-3-oxohexanoyl-[ACP] + CO2 + CoA</text>
        <dbReference type="Rhea" id="RHEA:42276"/>
        <dbReference type="Rhea" id="RHEA-COMP:9623"/>
        <dbReference type="Rhea" id="RHEA-COMP:17148"/>
        <dbReference type="ChEBI" id="CHEBI:15378"/>
        <dbReference type="ChEBI" id="CHEBI:16526"/>
        <dbReference type="ChEBI" id="CHEBI:57287"/>
        <dbReference type="ChEBI" id="CHEBI:78449"/>
        <dbReference type="ChEBI" id="CHEBI:88166"/>
        <dbReference type="ChEBI" id="CHEBI:167462"/>
        <dbReference type="EC" id="2.3.1.300"/>
    </reaction>
    <physiologicalReaction direction="left-to-right" evidence="11">
        <dbReference type="Rhea" id="RHEA:42277"/>
    </physiologicalReaction>
</comment>
<evidence type="ECO:0000256" key="10">
    <source>
        <dbReference type="ARBA" id="ARBA00051096"/>
    </source>
</evidence>
<keyword evidence="6 14" id="KW-0443">Lipid metabolism</keyword>
<feature type="active site" evidence="14">
    <location>
        <position position="285"/>
    </location>
</feature>
<evidence type="ECO:0000256" key="12">
    <source>
        <dbReference type="ARBA" id="ARBA00052467"/>
    </source>
</evidence>
<evidence type="ECO:0000256" key="4">
    <source>
        <dbReference type="ARBA" id="ARBA00022679"/>
    </source>
</evidence>
<dbReference type="GO" id="GO:0006633">
    <property type="term" value="P:fatty acid biosynthetic process"/>
    <property type="evidence" value="ECO:0007669"/>
    <property type="project" value="UniProtKB-UniRule"/>
</dbReference>
<dbReference type="GO" id="GO:0004315">
    <property type="term" value="F:3-oxoacyl-[acyl-carrier-protein] synthase activity"/>
    <property type="evidence" value="ECO:0007669"/>
    <property type="project" value="InterPro"/>
</dbReference>
<dbReference type="InterPro" id="IPR013751">
    <property type="entry name" value="ACP_syn_III_N"/>
</dbReference>
<feature type="domain" description="Beta-ketoacyl-[acyl-carrier-protein] synthase III N-terminal" evidence="16">
    <location>
        <begin position="109"/>
        <end position="187"/>
    </location>
</feature>
<dbReference type="PANTHER" id="PTHR43091">
    <property type="entry name" value="3-OXOACYL-[ACYL-CARRIER-PROTEIN] SYNTHASE"/>
    <property type="match status" value="1"/>
</dbReference>
<evidence type="ECO:0000256" key="13">
    <source>
        <dbReference type="ARBA" id="ARBA00052985"/>
    </source>
</evidence>
<dbReference type="Gene3D" id="3.40.47.10">
    <property type="match status" value="1"/>
</dbReference>
<reference evidence="17 18" key="2">
    <citation type="journal article" date="2012" name="Stand. Genomic Sci.">
        <title>Complete genome sequence of the moderately thermophilic mineral-sulfide-oxidizing firmicute Sulfobacillus acidophilus type strain (NAL(T)).</title>
        <authorList>
            <person name="Anderson I."/>
            <person name="Chertkov O."/>
            <person name="Chen A."/>
            <person name="Saunders E."/>
            <person name="Lapidus A."/>
            <person name="Nolan M."/>
            <person name="Lucas S."/>
            <person name="Hammon N."/>
            <person name="Deshpande S."/>
            <person name="Cheng J.F."/>
            <person name="Han C."/>
            <person name="Tapia R."/>
            <person name="Goodwin L.A."/>
            <person name="Pitluck S."/>
            <person name="Liolios K."/>
            <person name="Pagani I."/>
            <person name="Ivanova N."/>
            <person name="Mikhailova N."/>
            <person name="Pati A."/>
            <person name="Palaniappan K."/>
            <person name="Land M."/>
            <person name="Pan C."/>
            <person name="Rohde M."/>
            <person name="Pukall R."/>
            <person name="Goker M."/>
            <person name="Detter J.C."/>
            <person name="Woyke T."/>
            <person name="Bristow J."/>
            <person name="Eisen J.A."/>
            <person name="Markowitz V."/>
            <person name="Hugenholtz P."/>
            <person name="Kyrpides N.C."/>
            <person name="Klenk H.P."/>
            <person name="Mavromatis K."/>
        </authorList>
    </citation>
    <scope>NUCLEOTIDE SEQUENCE [LARGE SCALE GENOMIC DNA]</scope>
    <source>
        <strain evidence="18">ATCC 700253 / DSM 10332 / NAL</strain>
    </source>
</reference>
<comment type="catalytic activity">
    <reaction evidence="10">
        <text>malonyl-[ACP] + acetyl-CoA + H(+) = 3-oxobutanoyl-[ACP] + CO2 + CoA</text>
        <dbReference type="Rhea" id="RHEA:12080"/>
        <dbReference type="Rhea" id="RHEA-COMP:9623"/>
        <dbReference type="Rhea" id="RHEA-COMP:9625"/>
        <dbReference type="ChEBI" id="CHEBI:15378"/>
        <dbReference type="ChEBI" id="CHEBI:16526"/>
        <dbReference type="ChEBI" id="CHEBI:57287"/>
        <dbReference type="ChEBI" id="CHEBI:57288"/>
        <dbReference type="ChEBI" id="CHEBI:78449"/>
        <dbReference type="ChEBI" id="CHEBI:78450"/>
        <dbReference type="EC" id="2.3.1.180"/>
    </reaction>
    <physiologicalReaction direction="left-to-right" evidence="10">
        <dbReference type="Rhea" id="RHEA:12081"/>
    </physiologicalReaction>
</comment>
<dbReference type="FunFam" id="3.40.47.10:FF:000004">
    <property type="entry name" value="3-oxoacyl-[acyl-carrier-protein] synthase 3"/>
    <property type="match status" value="1"/>
</dbReference>
<dbReference type="UniPathway" id="UPA00094"/>
<dbReference type="Pfam" id="PF08545">
    <property type="entry name" value="ACP_syn_III"/>
    <property type="match status" value="1"/>
</dbReference>
<feature type="active site" evidence="14">
    <location>
        <position position="114"/>
    </location>
</feature>
<dbReference type="InterPro" id="IPR016039">
    <property type="entry name" value="Thiolase-like"/>
</dbReference>
<sequence length="336" mass="36015">MKQRAVVTGLGTYVPERILTNQDLEHMMETSDEWIVSRTGIRERHIADPDVATSDLAVPAVQQALREAGRSIDEMEFIFVATNTPDTIFPSTAARIQARLTSKPIPGVDVQAGCTAWIYTLAMAAAMIEAGVYRRVLVVAADKLSAITDYQDRSTAVLFGDGAGAVVLEAYETDTYGILGSYLNADGRGGELLSLPAGGSKQPASPETVENRLHYLKMNGNEVFRFAVKAMPDAVEKSLAVAGLTVEDLDLLVPHQANQRIIDAAMRQFDLDVDKVVSNIERYGNTSVASIPLALGEAREAGKLQPGQVVVLAAFGAGLTWGATVIRWGTPGGRTV</sequence>
<dbReference type="Proteomes" id="UP000005439">
    <property type="component" value="Chromosome"/>
</dbReference>
<comment type="catalytic activity">
    <reaction evidence="12">
        <text>2-methylpropanoyl-CoA + malonyl-[ACP] + H(+) = 4-methyl-3-oxopentanoyl-[ACP] + CO2 + CoA</text>
        <dbReference type="Rhea" id="RHEA:42268"/>
        <dbReference type="Rhea" id="RHEA-COMP:9623"/>
        <dbReference type="Rhea" id="RHEA-COMP:9940"/>
        <dbReference type="ChEBI" id="CHEBI:15378"/>
        <dbReference type="ChEBI" id="CHEBI:16526"/>
        <dbReference type="ChEBI" id="CHEBI:57287"/>
        <dbReference type="ChEBI" id="CHEBI:57338"/>
        <dbReference type="ChEBI" id="CHEBI:78449"/>
        <dbReference type="ChEBI" id="CHEBI:78820"/>
        <dbReference type="EC" id="2.3.1.300"/>
    </reaction>
    <physiologicalReaction direction="left-to-right" evidence="12">
        <dbReference type="Rhea" id="RHEA:42269"/>
    </physiologicalReaction>
</comment>
<dbReference type="PATRIC" id="fig|679936.5.peg.2524"/>
<gene>
    <name evidence="14" type="primary">fabH</name>
    <name evidence="17" type="ordered locus">Sulac_2437</name>
</gene>
<evidence type="ECO:0000256" key="14">
    <source>
        <dbReference type="HAMAP-Rule" id="MF_01815"/>
    </source>
</evidence>
<keyword evidence="14" id="KW-0963">Cytoplasm</keyword>
<dbReference type="HAMAP" id="MF_01815">
    <property type="entry name" value="FabH"/>
    <property type="match status" value="1"/>
</dbReference>
<evidence type="ECO:0000256" key="7">
    <source>
        <dbReference type="ARBA" id="ARBA00023160"/>
    </source>
</evidence>
<dbReference type="SUPFAM" id="SSF53901">
    <property type="entry name" value="Thiolase-like"/>
    <property type="match status" value="1"/>
</dbReference>
<dbReference type="PANTHER" id="PTHR43091:SF1">
    <property type="entry name" value="BETA-KETOACYL-[ACYL-CARRIER-PROTEIN] SYNTHASE III, CHLOROPLASTIC"/>
    <property type="match status" value="1"/>
</dbReference>
<dbReference type="NCBIfam" id="TIGR00747">
    <property type="entry name" value="fabH"/>
    <property type="match status" value="1"/>
</dbReference>
<name>G8TVI1_SULAD</name>
<dbReference type="STRING" id="679936.Sulac_2437"/>
<dbReference type="HOGENOM" id="CLU_039592_3_1_9"/>
<evidence type="ECO:0000256" key="2">
    <source>
        <dbReference type="ARBA" id="ARBA00008642"/>
    </source>
</evidence>
<proteinExistence type="inferred from homology"/>
<reference evidence="18" key="1">
    <citation type="submission" date="2011-12" db="EMBL/GenBank/DDBJ databases">
        <title>The complete genome of chromosome of Sulfobacillus acidophilus DSM 10332.</title>
        <authorList>
            <person name="Lucas S."/>
            <person name="Han J."/>
            <person name="Lapidus A."/>
            <person name="Bruce D."/>
            <person name="Goodwin L."/>
            <person name="Pitluck S."/>
            <person name="Peters L."/>
            <person name="Kyrpides N."/>
            <person name="Mavromatis K."/>
            <person name="Ivanova N."/>
            <person name="Mikhailova N."/>
            <person name="Chertkov O."/>
            <person name="Saunders E."/>
            <person name="Detter J.C."/>
            <person name="Tapia R."/>
            <person name="Han C."/>
            <person name="Land M."/>
            <person name="Hauser L."/>
            <person name="Markowitz V."/>
            <person name="Cheng J.-F."/>
            <person name="Hugenholtz P."/>
            <person name="Woyke T."/>
            <person name="Wu D."/>
            <person name="Pukall R."/>
            <person name="Gehrich-Schroeter G."/>
            <person name="Schneider S."/>
            <person name="Klenk H.-P."/>
            <person name="Eisen J.A."/>
        </authorList>
    </citation>
    <scope>NUCLEOTIDE SEQUENCE [LARGE SCALE GENOMIC DNA]</scope>
    <source>
        <strain evidence="18">ATCC 700253 / DSM 10332 / NAL</strain>
    </source>
</reference>
<comment type="function">
    <text evidence="14">Catalyzes the condensation reaction of fatty acid synthesis by the addition to an acyl acceptor of two carbons from malonyl-ACP. Catalyzes the first condensation reaction which initiates fatty acid synthesis and may therefore play a role in governing the total rate of fatty acid production. Possesses both acetoacetyl-ACP synthase and acetyl transacylase activities. Its substrate specificity determines the biosynthesis of branched-chain and/or straight-chain of fatty acids.</text>
</comment>
<dbReference type="KEGG" id="sap:Sulac_2437"/>
<evidence type="ECO:0000313" key="18">
    <source>
        <dbReference type="Proteomes" id="UP000005439"/>
    </source>
</evidence>
<organism evidence="17 18">
    <name type="scientific">Sulfobacillus acidophilus (strain ATCC 700253 / DSM 10332 / NAL)</name>
    <dbReference type="NCBI Taxonomy" id="679936"/>
    <lineage>
        <taxon>Bacteria</taxon>
        <taxon>Bacillati</taxon>
        <taxon>Bacillota</taxon>
        <taxon>Clostridia</taxon>
        <taxon>Eubacteriales</taxon>
        <taxon>Clostridiales Family XVII. Incertae Sedis</taxon>
        <taxon>Sulfobacillus</taxon>
    </lineage>
</organism>
<comment type="domain">
    <text evidence="14">The last Arg residue of the ACP-binding site is essential for the weak association between ACP/AcpP and FabH.</text>
</comment>
<comment type="pathway">
    <text evidence="1 14">Lipid metabolism; fatty acid biosynthesis.</text>
</comment>
<feature type="region of interest" description="ACP-binding" evidence="14">
    <location>
        <begin position="256"/>
        <end position="260"/>
    </location>
</feature>
<keyword evidence="8 14" id="KW-0511">Multifunctional enzyme</keyword>
<comment type="subcellular location">
    <subcellularLocation>
        <location evidence="14">Cytoplasm</location>
    </subcellularLocation>
</comment>
<evidence type="ECO:0000256" key="11">
    <source>
        <dbReference type="ARBA" id="ARBA00052407"/>
    </source>
</evidence>
<comment type="similarity">
    <text evidence="2 14">Belongs to the thiolase-like superfamily. FabH family.</text>
</comment>
<dbReference type="EMBL" id="CP003179">
    <property type="protein sequence ID" value="AEW05900.1"/>
    <property type="molecule type" value="Genomic_DNA"/>
</dbReference>
<comment type="catalytic activity">
    <reaction evidence="13">
        <text>3-methylbutanoyl-CoA + malonyl-[ACP] + H(+) = 5-methyl-3-oxohexanoyl-[ACP] + CO2 + CoA</text>
        <dbReference type="Rhea" id="RHEA:42272"/>
        <dbReference type="Rhea" id="RHEA-COMP:9623"/>
        <dbReference type="Rhea" id="RHEA-COMP:9941"/>
        <dbReference type="ChEBI" id="CHEBI:15378"/>
        <dbReference type="ChEBI" id="CHEBI:16526"/>
        <dbReference type="ChEBI" id="CHEBI:57287"/>
        <dbReference type="ChEBI" id="CHEBI:57345"/>
        <dbReference type="ChEBI" id="CHEBI:78449"/>
        <dbReference type="ChEBI" id="CHEBI:78822"/>
        <dbReference type="EC" id="2.3.1.300"/>
    </reaction>
    <physiologicalReaction direction="left-to-right" evidence="13">
        <dbReference type="Rhea" id="RHEA:42273"/>
    </physiologicalReaction>
</comment>
<comment type="subunit">
    <text evidence="14">Homodimer.</text>
</comment>
<evidence type="ECO:0000256" key="6">
    <source>
        <dbReference type="ARBA" id="ARBA00023098"/>
    </source>
</evidence>
<dbReference type="CDD" id="cd00830">
    <property type="entry name" value="KAS_III"/>
    <property type="match status" value="1"/>
</dbReference>
<dbReference type="NCBIfam" id="NF006829">
    <property type="entry name" value="PRK09352.1"/>
    <property type="match status" value="1"/>
</dbReference>
<keyword evidence="9 14" id="KW-0012">Acyltransferase</keyword>
<feature type="active site" evidence="14">
    <location>
        <position position="255"/>
    </location>
</feature>
<keyword evidence="4 14" id="KW-0808">Transferase</keyword>
<protein>
    <recommendedName>
        <fullName evidence="14">Beta-ketoacyl-[acyl-carrier-protein] synthase III</fullName>
        <shortName evidence="14">Beta-ketoacyl-ACP synthase III</shortName>
        <shortName evidence="14">KAS III</shortName>
        <ecNumber evidence="14">2.3.1.180</ecNumber>
    </recommendedName>
    <alternativeName>
        <fullName evidence="14">3-oxoacyl-[acyl-carrier-protein] synthase 3</fullName>
    </alternativeName>
    <alternativeName>
        <fullName evidence="14">3-oxoacyl-[acyl-carrier-protein] synthase III</fullName>
    </alternativeName>
</protein>
<accession>G8TVI1</accession>
<evidence type="ECO:0000256" key="8">
    <source>
        <dbReference type="ARBA" id="ARBA00023268"/>
    </source>
</evidence>
<keyword evidence="18" id="KW-1185">Reference proteome</keyword>